<evidence type="ECO:0000313" key="2">
    <source>
        <dbReference type="Proteomes" id="UP000016584"/>
    </source>
</evidence>
<dbReference type="AlphaFoldDB" id="U2IYB4"/>
<dbReference type="Proteomes" id="UP000016584">
    <property type="component" value="Unassembled WGS sequence"/>
</dbReference>
<protein>
    <submittedName>
        <fullName evidence="1">Uncharacterized protein</fullName>
    </submittedName>
</protein>
<organism evidence="1 2">
    <name type="scientific">Sphingobacterium paucimobilis HER1398</name>
    <dbReference type="NCBI Taxonomy" id="1346330"/>
    <lineage>
        <taxon>Bacteria</taxon>
        <taxon>Pseudomonadati</taxon>
        <taxon>Bacteroidota</taxon>
        <taxon>Sphingobacteriia</taxon>
        <taxon>Sphingobacteriales</taxon>
        <taxon>Sphingobacteriaceae</taxon>
        <taxon>Sphingobacterium</taxon>
    </lineage>
</organism>
<comment type="caution">
    <text evidence="1">The sequence shown here is derived from an EMBL/GenBank/DDBJ whole genome shotgun (WGS) entry which is preliminary data.</text>
</comment>
<dbReference type="STRING" id="1346330.M472_02785"/>
<accession>U2IYB4</accession>
<dbReference type="RefSeq" id="WP_021071780.1">
    <property type="nucleotide sequence ID" value="NZ_ATDL01000021.1"/>
</dbReference>
<dbReference type="PATRIC" id="fig|1346330.5.peg.3649"/>
<name>U2IYB4_9SPHI</name>
<dbReference type="OrthoDB" id="714254at2"/>
<keyword evidence="2" id="KW-1185">Reference proteome</keyword>
<gene>
    <name evidence="1" type="ORF">M472_02785</name>
</gene>
<evidence type="ECO:0000313" key="1">
    <source>
        <dbReference type="EMBL" id="ERJ57684.1"/>
    </source>
</evidence>
<dbReference type="EMBL" id="ATDL01000021">
    <property type="protein sequence ID" value="ERJ57684.1"/>
    <property type="molecule type" value="Genomic_DNA"/>
</dbReference>
<reference evidence="1 2" key="1">
    <citation type="journal article" date="2013" name="Genome Announc.">
        <title>The Draft Genome Sequence of Sphingomonas paucimobilis Strain HER1398 (Proteobacteria), Host to the Giant PAU Phage, Indicates That It Is a Member of the Genus Sphingobacterium (Bacteroidetes).</title>
        <authorList>
            <person name="White R.A.III."/>
            <person name="Suttle C.A."/>
        </authorList>
    </citation>
    <scope>NUCLEOTIDE SEQUENCE [LARGE SCALE GENOMIC DNA]</scope>
    <source>
        <strain evidence="1 2">HER1398</strain>
    </source>
</reference>
<sequence length="175" mass="20784">MKNFLRGGRGTLCDQNIKSEQQIIKKLRKTREERKLMSPEVAKFRVNRTRRYNRLLSPVHDKFESLDLNTFRPFKVVEEFWWKYRCDGAKFNLYDLILSARSTVRKSNGKLEDLNNFLDDFSLFMIASYIIHYMDYDDSAVGKYVFFDDQKNIKEEIRFSFLETLVGIQKGGGHV</sequence>
<proteinExistence type="predicted"/>